<organism evidence="2">
    <name type="scientific">Tanacetum cinerariifolium</name>
    <name type="common">Dalmatian daisy</name>
    <name type="synonym">Chrysanthemum cinerariifolium</name>
    <dbReference type="NCBI Taxonomy" id="118510"/>
    <lineage>
        <taxon>Eukaryota</taxon>
        <taxon>Viridiplantae</taxon>
        <taxon>Streptophyta</taxon>
        <taxon>Embryophyta</taxon>
        <taxon>Tracheophyta</taxon>
        <taxon>Spermatophyta</taxon>
        <taxon>Magnoliopsida</taxon>
        <taxon>eudicotyledons</taxon>
        <taxon>Gunneridae</taxon>
        <taxon>Pentapetalae</taxon>
        <taxon>asterids</taxon>
        <taxon>campanulids</taxon>
        <taxon>Asterales</taxon>
        <taxon>Asteraceae</taxon>
        <taxon>Asteroideae</taxon>
        <taxon>Anthemideae</taxon>
        <taxon>Anthemidinae</taxon>
        <taxon>Tanacetum</taxon>
    </lineage>
</organism>
<reference evidence="2" key="1">
    <citation type="journal article" date="2019" name="Sci. Rep.">
        <title>Draft genome of Tanacetum cinerariifolium, the natural source of mosquito coil.</title>
        <authorList>
            <person name="Yamashiro T."/>
            <person name="Shiraishi A."/>
            <person name="Satake H."/>
            <person name="Nakayama K."/>
        </authorList>
    </citation>
    <scope>NUCLEOTIDE SEQUENCE</scope>
</reference>
<proteinExistence type="predicted"/>
<name>A0A6L2JMA1_TANCI</name>
<evidence type="ECO:0000256" key="1">
    <source>
        <dbReference type="SAM" id="MobiDB-lite"/>
    </source>
</evidence>
<protein>
    <submittedName>
        <fullName evidence="2">Uncharacterized protein</fullName>
    </submittedName>
</protein>
<evidence type="ECO:0000313" key="2">
    <source>
        <dbReference type="EMBL" id="GEU37799.1"/>
    </source>
</evidence>
<feature type="region of interest" description="Disordered" evidence="1">
    <location>
        <begin position="1"/>
        <end position="23"/>
    </location>
</feature>
<gene>
    <name evidence="2" type="ORF">Tci_009777</name>
</gene>
<accession>A0A6L2JMA1</accession>
<comment type="caution">
    <text evidence="2">The sequence shown here is derived from an EMBL/GenBank/DDBJ whole genome shotgun (WGS) entry which is preliminary data.</text>
</comment>
<dbReference type="EMBL" id="BKCJ010000974">
    <property type="protein sequence ID" value="GEU37799.1"/>
    <property type="molecule type" value="Genomic_DNA"/>
</dbReference>
<dbReference type="AlphaFoldDB" id="A0A6L2JMA1"/>
<sequence>MSFGTKRRGNGRVHGKNAQRRRWRRRQNLLLTSSGSYGDDVTTGVKETLGRFDGLTASQGLGDTNANPSSPKSPNSFMNMKIQKFQTLLKSLNLAALPIERELSCLERDVGFVELFKLYEVESDSEEEVDEETEEEEEVVEGEELCVEYFDKFPY</sequence>